<evidence type="ECO:0000313" key="8">
    <source>
        <dbReference type="EMBL" id="PNH12091.1"/>
    </source>
</evidence>
<gene>
    <name evidence="8" type="ORF">TSOC_001045</name>
</gene>
<keyword evidence="3 5" id="KW-0067">ATP-binding</keyword>
<dbReference type="Proteomes" id="UP000236333">
    <property type="component" value="Unassembled WGS sequence"/>
</dbReference>
<evidence type="ECO:0000256" key="6">
    <source>
        <dbReference type="SAM" id="MobiDB-lite"/>
    </source>
</evidence>
<keyword evidence="2 5" id="KW-0547">Nucleotide-binding</keyword>
<dbReference type="PRINTS" id="PR00304">
    <property type="entry name" value="TCOMPLEXTCP1"/>
</dbReference>
<feature type="region of interest" description="Disordered" evidence="6">
    <location>
        <begin position="189"/>
        <end position="221"/>
    </location>
</feature>
<reference evidence="8 9" key="1">
    <citation type="journal article" date="2017" name="Mol. Biol. Evol.">
        <title>The 4-celled Tetrabaena socialis nuclear genome reveals the essential components for genetic control of cell number at the origin of multicellularity in the volvocine lineage.</title>
        <authorList>
            <person name="Featherston J."/>
            <person name="Arakaki Y."/>
            <person name="Hanschen E.R."/>
            <person name="Ferris P.J."/>
            <person name="Michod R.E."/>
            <person name="Olson B.J.S.C."/>
            <person name="Nozaki H."/>
            <person name="Durand P.M."/>
        </authorList>
    </citation>
    <scope>NUCLEOTIDE SEQUENCE [LARGE SCALE GENOMIC DNA]</scope>
    <source>
        <strain evidence="8 9">NIES-571</strain>
    </source>
</reference>
<keyword evidence="4 5" id="KW-0143">Chaperone</keyword>
<dbReference type="InterPro" id="IPR017998">
    <property type="entry name" value="Chaperone_TCP-1"/>
</dbReference>
<dbReference type="PROSITE" id="PS00750">
    <property type="entry name" value="TCP1_1"/>
    <property type="match status" value="1"/>
</dbReference>
<dbReference type="GO" id="GO:0140662">
    <property type="term" value="F:ATP-dependent protein folding chaperone"/>
    <property type="evidence" value="ECO:0007669"/>
    <property type="project" value="InterPro"/>
</dbReference>
<evidence type="ECO:0000256" key="5">
    <source>
        <dbReference type="RuleBase" id="RU004187"/>
    </source>
</evidence>
<dbReference type="InterPro" id="IPR002423">
    <property type="entry name" value="Cpn60/GroEL/TCP-1"/>
</dbReference>
<evidence type="ECO:0000256" key="1">
    <source>
        <dbReference type="ARBA" id="ARBA00008020"/>
    </source>
</evidence>
<keyword evidence="9" id="KW-1185">Reference proteome</keyword>
<protein>
    <submittedName>
        <fullName evidence="8">T-complex protein 1 subunit theta</fullName>
    </submittedName>
</protein>
<accession>A0A2J8AHW2</accession>
<dbReference type="GO" id="GO:0005524">
    <property type="term" value="F:ATP binding"/>
    <property type="evidence" value="ECO:0007669"/>
    <property type="project" value="UniProtKB-KW"/>
</dbReference>
<evidence type="ECO:0000256" key="7">
    <source>
        <dbReference type="SAM" id="Phobius"/>
    </source>
</evidence>
<evidence type="ECO:0000313" key="9">
    <source>
        <dbReference type="Proteomes" id="UP000236333"/>
    </source>
</evidence>
<name>A0A2J8AHW2_9CHLO</name>
<keyword evidence="7" id="KW-1133">Transmembrane helix</keyword>
<dbReference type="Gene3D" id="1.10.560.10">
    <property type="entry name" value="GroEL-like equatorial domain"/>
    <property type="match status" value="1"/>
</dbReference>
<organism evidence="8 9">
    <name type="scientific">Tetrabaena socialis</name>
    <dbReference type="NCBI Taxonomy" id="47790"/>
    <lineage>
        <taxon>Eukaryota</taxon>
        <taxon>Viridiplantae</taxon>
        <taxon>Chlorophyta</taxon>
        <taxon>core chlorophytes</taxon>
        <taxon>Chlorophyceae</taxon>
        <taxon>CS clade</taxon>
        <taxon>Chlamydomonadales</taxon>
        <taxon>Tetrabaenaceae</taxon>
        <taxon>Tetrabaena</taxon>
    </lineage>
</organism>
<dbReference type="PANTHER" id="PTHR11353">
    <property type="entry name" value="CHAPERONIN"/>
    <property type="match status" value="1"/>
</dbReference>
<evidence type="ECO:0000256" key="4">
    <source>
        <dbReference type="ARBA" id="ARBA00023186"/>
    </source>
</evidence>
<comment type="similarity">
    <text evidence="1 5">Belongs to the TCP-1 chaperonin family.</text>
</comment>
<dbReference type="SUPFAM" id="SSF48592">
    <property type="entry name" value="GroEL equatorial domain-like"/>
    <property type="match status" value="1"/>
</dbReference>
<dbReference type="InterPro" id="IPR027413">
    <property type="entry name" value="GROEL-like_equatorial_sf"/>
</dbReference>
<evidence type="ECO:0000256" key="2">
    <source>
        <dbReference type="ARBA" id="ARBA00022741"/>
    </source>
</evidence>
<dbReference type="InterPro" id="IPR002194">
    <property type="entry name" value="Chaperonin_TCP-1_CS"/>
</dbReference>
<feature type="transmembrane region" description="Helical" evidence="7">
    <location>
        <begin position="145"/>
        <end position="172"/>
    </location>
</feature>
<proteinExistence type="inferred from homology"/>
<keyword evidence="7" id="KW-0472">Membrane</keyword>
<keyword evidence="7" id="KW-0812">Transmembrane</keyword>
<evidence type="ECO:0000256" key="3">
    <source>
        <dbReference type="ARBA" id="ARBA00022840"/>
    </source>
</evidence>
<dbReference type="AlphaFoldDB" id="A0A2J8AHW2"/>
<dbReference type="OrthoDB" id="1748577at2759"/>
<dbReference type="GO" id="GO:0051082">
    <property type="term" value="F:unfolded protein binding"/>
    <property type="evidence" value="ECO:0007669"/>
    <property type="project" value="InterPro"/>
</dbReference>
<dbReference type="PROSITE" id="PS00995">
    <property type="entry name" value="TCP1_3"/>
    <property type="match status" value="1"/>
</dbReference>
<sequence>MATGMPYGLQAMLKDGHKHFSGLQEAVMKNIEACKGLAQITRTSLGPNGMNKMVINHLERLFVTSDASTIVSELEVQHPAAKLLVMAAKAQEAEIGDGTNLDVVGPDPPLPAHIPCGPSSTGARDGHCPSCVPVLLDLLRGPYTLLLLMMVMMALLLTTLLLTTLLLLLALLPSPAGAHAGRRAAGERRVAAARRAAHGGGGGGLPAGEREGQLRGMGRGA</sequence>
<dbReference type="Pfam" id="PF00118">
    <property type="entry name" value="Cpn60_TCP1"/>
    <property type="match status" value="1"/>
</dbReference>
<dbReference type="EMBL" id="PGGS01000015">
    <property type="protein sequence ID" value="PNH12091.1"/>
    <property type="molecule type" value="Genomic_DNA"/>
</dbReference>
<comment type="caution">
    <text evidence="8">The sequence shown here is derived from an EMBL/GenBank/DDBJ whole genome shotgun (WGS) entry which is preliminary data.</text>
</comment>
<dbReference type="GO" id="GO:0016887">
    <property type="term" value="F:ATP hydrolysis activity"/>
    <property type="evidence" value="ECO:0007669"/>
    <property type="project" value="InterPro"/>
</dbReference>